<dbReference type="SUPFAM" id="SSF54416">
    <property type="entry name" value="Amine oxidase N-terminal region"/>
    <property type="match status" value="2"/>
</dbReference>
<dbReference type="Pfam" id="PF02727">
    <property type="entry name" value="Cu_amine_oxidN2"/>
    <property type="match status" value="1"/>
</dbReference>
<dbReference type="InterPro" id="IPR015800">
    <property type="entry name" value="Cu_amine_oxidase_N2"/>
</dbReference>
<dbReference type="PANTHER" id="PTHR10638">
    <property type="entry name" value="COPPER AMINE OXIDASE"/>
    <property type="match status" value="1"/>
</dbReference>
<dbReference type="Pfam" id="PF01179">
    <property type="entry name" value="Cu_amine_oxid"/>
    <property type="match status" value="1"/>
</dbReference>
<dbReference type="GO" id="GO:0005886">
    <property type="term" value="C:plasma membrane"/>
    <property type="evidence" value="ECO:0007669"/>
    <property type="project" value="TreeGrafter"/>
</dbReference>
<gene>
    <name evidence="15" type="ORF">K505DRAFT_400372</name>
</gene>
<dbReference type="Gene3D" id="3.10.450.40">
    <property type="match status" value="2"/>
</dbReference>
<dbReference type="GO" id="GO:0008131">
    <property type="term" value="F:primary methylamine oxidase activity"/>
    <property type="evidence" value="ECO:0007669"/>
    <property type="project" value="InterPro"/>
</dbReference>
<comment type="similarity">
    <text evidence="2 9">Belongs to the copper/topaquinone oxidase family.</text>
</comment>
<dbReference type="AlphaFoldDB" id="A0A6A6XK46"/>
<protein>
    <recommendedName>
        <fullName evidence="9">Amine oxidase</fullName>
        <ecNumber evidence="9">1.4.3.-</ecNumber>
    </recommendedName>
</protein>
<keyword evidence="4 7" id="KW-0801">TPQ</keyword>
<evidence type="ECO:0000256" key="4">
    <source>
        <dbReference type="ARBA" id="ARBA00022772"/>
    </source>
</evidence>
<dbReference type="EC" id="1.4.3.-" evidence="9"/>
<sequence>MFRSARFPVLALYLVGFLSTSVCAAPQPVHSYDPAGRSKKGHVGRRGAKYWQNGTANCGTQAPLANPAPYSNIWGGLSDVEAAGAVEWLFQQAELNLTVSESSSEWDNSILLVELMIPNKTDVLAYIDRREPAPARYAHVVLNVRATENPHYADILVGPLPVQNGTTKWVPLEYTYTRKTQGRVRNLDADSLQQRTFVNNLGAEIQDITLGLWNMTVMGLANDTMFIWAVDPVGQDDGRVTVWFTFIKISDKGWDTNSIMPAGLYFVADLTGRDSSKWSVNGWLYNDIFYNTIEDFRAAVNTPGFEKLPFNIDGEWDSVDHQGSTPPQDTRTPPAAIAPGGDRYSVDVVQKYIEWMDFSFYVGFSRDTGMALYDIKYKGERVLYELGLQEALAHYAGNDPIQSGTAYLDSFYGFGPYAFELVQGYDCPSYATYLNSSFYVSETTHTHVNSICLFEFDADYPMARHSTADNVMVSKNIYFTIRSVSTIGNYDYMFSYSFYMDGSINVEVRASGYIQGAFYANNEDYGFHIHDALSGSMHDHVLNIKADFDIAGTANTVRTISNVATQETYPWSFNKTRNTMKLSRADITNEDHSRFNWAANGLTQVVIANKNSTNKFGEARGYRVAPLSGTAHLTVEDSSSIANAANWANHDVQITRQHDTEPRSAHAYNSQDVADPVIDFNAFFNSESLDQEDLVMWFNLGMHHVPHTGDLPNTVFTAAHSGIQFTPHNYLLGDPSKETVNMVRLTYEGGSAVVERYGQSEGDTCPLEYSPVEGYLEGYIGDVVIRKYPFNPNEPFIQTNGIGG</sequence>
<dbReference type="GO" id="GO:0048038">
    <property type="term" value="F:quinone binding"/>
    <property type="evidence" value="ECO:0007669"/>
    <property type="project" value="InterPro"/>
</dbReference>
<evidence type="ECO:0000256" key="6">
    <source>
        <dbReference type="ARBA" id="ARBA00023008"/>
    </source>
</evidence>
<keyword evidence="16" id="KW-1185">Reference proteome</keyword>
<evidence type="ECO:0000256" key="2">
    <source>
        <dbReference type="ARBA" id="ARBA00007983"/>
    </source>
</evidence>
<evidence type="ECO:0000256" key="11">
    <source>
        <dbReference type="SAM" id="SignalP"/>
    </source>
</evidence>
<evidence type="ECO:0000256" key="8">
    <source>
        <dbReference type="PIRSR" id="PIRSR600269-51"/>
    </source>
</evidence>
<comment type="PTM">
    <text evidence="8 9">Topaquinone (TPQ) is generated by copper-dependent autoxidation of a specific tyrosyl residue.</text>
</comment>
<dbReference type="EMBL" id="MU001822">
    <property type="protein sequence ID" value="KAF2796782.1"/>
    <property type="molecule type" value="Genomic_DNA"/>
</dbReference>
<evidence type="ECO:0000256" key="9">
    <source>
        <dbReference type="RuleBase" id="RU000672"/>
    </source>
</evidence>
<feature type="compositionally biased region" description="Polar residues" evidence="10">
    <location>
        <begin position="321"/>
        <end position="331"/>
    </location>
</feature>
<evidence type="ECO:0000259" key="13">
    <source>
        <dbReference type="Pfam" id="PF02727"/>
    </source>
</evidence>
<evidence type="ECO:0000259" key="12">
    <source>
        <dbReference type="Pfam" id="PF01179"/>
    </source>
</evidence>
<dbReference type="Gene3D" id="2.70.98.20">
    <property type="entry name" value="Copper amine oxidase, catalytic domain"/>
    <property type="match status" value="1"/>
</dbReference>
<comment type="cofactor">
    <cofactor evidence="1">
        <name>Cu cation</name>
        <dbReference type="ChEBI" id="CHEBI:23378"/>
    </cofactor>
</comment>
<evidence type="ECO:0000256" key="3">
    <source>
        <dbReference type="ARBA" id="ARBA00022723"/>
    </source>
</evidence>
<feature type="active site" description="Proton acceptor" evidence="7">
    <location>
        <position position="409"/>
    </location>
</feature>
<dbReference type="PRINTS" id="PR00766">
    <property type="entry name" value="CUDAOXIDASE"/>
</dbReference>
<evidence type="ECO:0000259" key="14">
    <source>
        <dbReference type="Pfam" id="PF09248"/>
    </source>
</evidence>
<accession>A0A6A6XK46</accession>
<dbReference type="InterPro" id="IPR036460">
    <property type="entry name" value="Cu_amine_oxidase_C_sf"/>
</dbReference>
<keyword evidence="5 9" id="KW-0560">Oxidoreductase</keyword>
<feature type="active site" description="Schiff-base intermediate with substrate; via topaquinone" evidence="7">
    <location>
        <position position="490"/>
    </location>
</feature>
<dbReference type="PANTHER" id="PTHR10638:SF20">
    <property type="entry name" value="AMINE OXIDASE"/>
    <property type="match status" value="1"/>
</dbReference>
<proteinExistence type="inferred from homology"/>
<feature type="region of interest" description="Disordered" evidence="10">
    <location>
        <begin position="319"/>
        <end position="338"/>
    </location>
</feature>
<evidence type="ECO:0000256" key="7">
    <source>
        <dbReference type="PIRSR" id="PIRSR600269-50"/>
    </source>
</evidence>
<dbReference type="GO" id="GO:0009308">
    <property type="term" value="P:amine metabolic process"/>
    <property type="evidence" value="ECO:0007669"/>
    <property type="project" value="UniProtKB-UniRule"/>
</dbReference>
<dbReference type="InterPro" id="IPR000269">
    <property type="entry name" value="Cu_amine_oxidase"/>
</dbReference>
<keyword evidence="11" id="KW-0732">Signal</keyword>
<dbReference type="InterPro" id="IPR015328">
    <property type="entry name" value="DUF1965"/>
</dbReference>
<keyword evidence="3 9" id="KW-0479">Metal-binding</keyword>
<dbReference type="FunFam" id="3.10.450.40:FF:000018">
    <property type="entry name" value="Amine oxidase"/>
    <property type="match status" value="1"/>
</dbReference>
<feature type="modified residue" description="2',4',5'-topaquinone" evidence="8">
    <location>
        <position position="490"/>
    </location>
</feature>
<evidence type="ECO:0000313" key="16">
    <source>
        <dbReference type="Proteomes" id="UP000799757"/>
    </source>
</evidence>
<feature type="signal peptide" evidence="11">
    <location>
        <begin position="1"/>
        <end position="24"/>
    </location>
</feature>
<name>A0A6A6XK46_9PLEO</name>
<feature type="domain" description="DUF1965" evidence="14">
    <location>
        <begin position="257"/>
        <end position="323"/>
    </location>
</feature>
<feature type="domain" description="Copper amine oxidase catalytic" evidence="12">
    <location>
        <begin position="336"/>
        <end position="736"/>
    </location>
</feature>
<dbReference type="Proteomes" id="UP000799757">
    <property type="component" value="Unassembled WGS sequence"/>
</dbReference>
<dbReference type="GO" id="GO:0005507">
    <property type="term" value="F:copper ion binding"/>
    <property type="evidence" value="ECO:0007669"/>
    <property type="project" value="InterPro"/>
</dbReference>
<evidence type="ECO:0000256" key="5">
    <source>
        <dbReference type="ARBA" id="ARBA00023002"/>
    </source>
</evidence>
<dbReference type="InterPro" id="IPR015798">
    <property type="entry name" value="Cu_amine_oxidase_C"/>
</dbReference>
<feature type="chain" id="PRO_5025680780" description="Amine oxidase" evidence="11">
    <location>
        <begin position="25"/>
        <end position="804"/>
    </location>
</feature>
<evidence type="ECO:0000313" key="15">
    <source>
        <dbReference type="EMBL" id="KAF2796782.1"/>
    </source>
</evidence>
<evidence type="ECO:0000256" key="10">
    <source>
        <dbReference type="SAM" id="MobiDB-lite"/>
    </source>
</evidence>
<reference evidence="15" key="1">
    <citation type="journal article" date="2020" name="Stud. Mycol.">
        <title>101 Dothideomycetes genomes: a test case for predicting lifestyles and emergence of pathogens.</title>
        <authorList>
            <person name="Haridas S."/>
            <person name="Albert R."/>
            <person name="Binder M."/>
            <person name="Bloem J."/>
            <person name="Labutti K."/>
            <person name="Salamov A."/>
            <person name="Andreopoulos B."/>
            <person name="Baker S."/>
            <person name="Barry K."/>
            <person name="Bills G."/>
            <person name="Bluhm B."/>
            <person name="Cannon C."/>
            <person name="Castanera R."/>
            <person name="Culley D."/>
            <person name="Daum C."/>
            <person name="Ezra D."/>
            <person name="Gonzalez J."/>
            <person name="Henrissat B."/>
            <person name="Kuo A."/>
            <person name="Liang C."/>
            <person name="Lipzen A."/>
            <person name="Lutzoni F."/>
            <person name="Magnuson J."/>
            <person name="Mondo S."/>
            <person name="Nolan M."/>
            <person name="Ohm R."/>
            <person name="Pangilinan J."/>
            <person name="Park H.-J."/>
            <person name="Ramirez L."/>
            <person name="Alfaro M."/>
            <person name="Sun H."/>
            <person name="Tritt A."/>
            <person name="Yoshinaga Y."/>
            <person name="Zwiers L.-H."/>
            <person name="Turgeon B."/>
            <person name="Goodwin S."/>
            <person name="Spatafora J."/>
            <person name="Crous P."/>
            <person name="Grigoriev I."/>
        </authorList>
    </citation>
    <scope>NUCLEOTIDE SEQUENCE</scope>
    <source>
        <strain evidence="15">CBS 109.77</strain>
    </source>
</reference>
<dbReference type="OrthoDB" id="3341590at2759"/>
<dbReference type="InterPro" id="IPR016182">
    <property type="entry name" value="Cu_amine_oxidase_N-reg"/>
</dbReference>
<comment type="cofactor">
    <cofactor evidence="9">
        <name>Cu cation</name>
        <dbReference type="ChEBI" id="CHEBI:23378"/>
    </cofactor>
    <text evidence="9">Contains 1 topaquinone per subunit.</text>
</comment>
<keyword evidence="6 9" id="KW-0186">Copper</keyword>
<feature type="domain" description="Copper amine oxidase N2-terminal" evidence="13">
    <location>
        <begin position="90"/>
        <end position="162"/>
    </location>
</feature>
<dbReference type="Pfam" id="PF09248">
    <property type="entry name" value="DUF1965"/>
    <property type="match status" value="1"/>
</dbReference>
<evidence type="ECO:0000256" key="1">
    <source>
        <dbReference type="ARBA" id="ARBA00001935"/>
    </source>
</evidence>
<dbReference type="SUPFAM" id="SSF49998">
    <property type="entry name" value="Amine oxidase catalytic domain"/>
    <property type="match status" value="1"/>
</dbReference>
<dbReference type="FunFam" id="2.70.98.20:FF:000002">
    <property type="entry name" value="Amine oxidase"/>
    <property type="match status" value="1"/>
</dbReference>
<organism evidence="15 16">
    <name type="scientific">Melanomma pulvis-pyrius CBS 109.77</name>
    <dbReference type="NCBI Taxonomy" id="1314802"/>
    <lineage>
        <taxon>Eukaryota</taxon>
        <taxon>Fungi</taxon>
        <taxon>Dikarya</taxon>
        <taxon>Ascomycota</taxon>
        <taxon>Pezizomycotina</taxon>
        <taxon>Dothideomycetes</taxon>
        <taxon>Pleosporomycetidae</taxon>
        <taxon>Pleosporales</taxon>
        <taxon>Melanommataceae</taxon>
        <taxon>Melanomma</taxon>
    </lineage>
</organism>